<dbReference type="Gene3D" id="3.30.420.40">
    <property type="match status" value="2"/>
</dbReference>
<dbReference type="InterPro" id="IPR043129">
    <property type="entry name" value="ATPase_NBD"/>
</dbReference>
<evidence type="ECO:0000256" key="1">
    <source>
        <dbReference type="SAM" id="MobiDB-lite"/>
    </source>
</evidence>
<evidence type="ECO:0000313" key="3">
    <source>
        <dbReference type="Proteomes" id="UP001519460"/>
    </source>
</evidence>
<proteinExistence type="predicted"/>
<protein>
    <recommendedName>
        <fullName evidence="4">Anhydro-N-acetylmuramic acid kinase</fullName>
    </recommendedName>
</protein>
<feature type="region of interest" description="Disordered" evidence="1">
    <location>
        <begin position="273"/>
        <end position="292"/>
    </location>
</feature>
<dbReference type="EMBL" id="JACVVK020000067">
    <property type="protein sequence ID" value="KAK7496424.1"/>
    <property type="molecule type" value="Genomic_DNA"/>
</dbReference>
<gene>
    <name evidence="2" type="ORF">BaRGS_00012346</name>
</gene>
<comment type="caution">
    <text evidence="2">The sequence shown here is derived from an EMBL/GenBank/DDBJ whole genome shotgun (WGS) entry which is preliminary data.</text>
</comment>
<evidence type="ECO:0000313" key="2">
    <source>
        <dbReference type="EMBL" id="KAK7496424.1"/>
    </source>
</evidence>
<dbReference type="PANTHER" id="PTHR30605:SF0">
    <property type="entry name" value="ANHYDRO-N-ACETYLMURAMIC ACID KINASE"/>
    <property type="match status" value="1"/>
</dbReference>
<dbReference type="SUPFAM" id="SSF53067">
    <property type="entry name" value="Actin-like ATPase domain"/>
    <property type="match status" value="1"/>
</dbReference>
<reference evidence="2 3" key="1">
    <citation type="journal article" date="2023" name="Sci. Data">
        <title>Genome assembly of the Korean intertidal mud-creeper Batillaria attramentaria.</title>
        <authorList>
            <person name="Patra A.K."/>
            <person name="Ho P.T."/>
            <person name="Jun S."/>
            <person name="Lee S.J."/>
            <person name="Kim Y."/>
            <person name="Won Y.J."/>
        </authorList>
    </citation>
    <scope>NUCLEOTIDE SEQUENCE [LARGE SCALE GENOMIC DNA]</scope>
    <source>
        <strain evidence="2">Wonlab-2016</strain>
    </source>
</reference>
<organism evidence="2 3">
    <name type="scientific">Batillaria attramentaria</name>
    <dbReference type="NCBI Taxonomy" id="370345"/>
    <lineage>
        <taxon>Eukaryota</taxon>
        <taxon>Metazoa</taxon>
        <taxon>Spiralia</taxon>
        <taxon>Lophotrochozoa</taxon>
        <taxon>Mollusca</taxon>
        <taxon>Gastropoda</taxon>
        <taxon>Caenogastropoda</taxon>
        <taxon>Sorbeoconcha</taxon>
        <taxon>Cerithioidea</taxon>
        <taxon>Batillariidae</taxon>
        <taxon>Batillaria</taxon>
    </lineage>
</organism>
<dbReference type="AlphaFoldDB" id="A0ABD0LAF2"/>
<dbReference type="InterPro" id="IPR005338">
    <property type="entry name" value="Anhydro_N_Ac-Mur_kinase"/>
</dbReference>
<name>A0ABD0LAF2_9CAEN</name>
<evidence type="ECO:0008006" key="4">
    <source>
        <dbReference type="Google" id="ProtNLM"/>
    </source>
</evidence>
<sequence length="398" mass="44045">MSTFTGLGLMSGTSLDGLDLCCVEFTGDVDADIWGYRVKFAKTVPYTSEWRERLGGAASLSGLELIQLHYDYAHYMGKSVKEFLKENELRVDFVATHGHTVFHQPQKKLTFQLGDGETLATYLNCPVVANFRAKDVAMGGQGAPLVPSGERFLYNQVALCVNLGGIANVGTRAGGAWDICPSNMVLNKLARMYDPNLQYDEDGEIARKGQVLPDLLASLENLEYYRKPPPKSLGEEWVNKHVWPLLDTEKYRIPDLLRTFVEHVTNRVAEACAENAHEEPPPSPTIGSSHQQGEATVLITGGGAHNTLLMNELRVKLTKKGVAVEKTDNCTVDFKEALVFAYLGLRCLLGKENVFAETTGARENCIAGSIHQPPILEPVVTSMHAHFRYLLRRQQSYS</sequence>
<keyword evidence="3" id="KW-1185">Reference proteome</keyword>
<dbReference type="PANTHER" id="PTHR30605">
    <property type="entry name" value="ANHYDRO-N-ACETYLMURAMIC ACID KINASE"/>
    <property type="match status" value="1"/>
</dbReference>
<accession>A0ABD0LAF2</accession>
<dbReference type="Proteomes" id="UP001519460">
    <property type="component" value="Unassembled WGS sequence"/>
</dbReference>
<dbReference type="Pfam" id="PF03702">
    <property type="entry name" value="AnmK"/>
    <property type="match status" value="1"/>
</dbReference>